<sequence>MSWGVSTADRAAVFGCDALSGPPPAEQWFRGLTVDAPRPVVFRWLRQLRVAPYSYDWVDNRGRRSPRTLTPGLDEPAVGQRWMTIFTLAAVDPGNSLTFRMTAPPAVRAFGPLTLTYALFGSAPTRLVVKMNLGVHGDGPVHWARRRLLDWPDLVMMHRQLSNLRDLAERLGAEHDR</sequence>
<evidence type="ECO:0008006" key="3">
    <source>
        <dbReference type="Google" id="ProtNLM"/>
    </source>
</evidence>
<gene>
    <name evidence="1" type="ORF">Ate02nite_50250</name>
</gene>
<dbReference type="EMBL" id="BOMY01000033">
    <property type="protein sequence ID" value="GIF22295.1"/>
    <property type="molecule type" value="Genomic_DNA"/>
</dbReference>
<dbReference type="AlphaFoldDB" id="A0A919TVF4"/>
<keyword evidence="2" id="KW-1185">Reference proteome</keyword>
<evidence type="ECO:0000313" key="2">
    <source>
        <dbReference type="Proteomes" id="UP000623608"/>
    </source>
</evidence>
<dbReference type="RefSeq" id="WP_203809609.1">
    <property type="nucleotide sequence ID" value="NZ_BOMY01000033.1"/>
</dbReference>
<name>A0A919TVF4_9ACTN</name>
<reference evidence="1" key="1">
    <citation type="submission" date="2021-01" db="EMBL/GenBank/DDBJ databases">
        <title>Whole genome shotgun sequence of Actinoplanes tereljensis NBRC 105297.</title>
        <authorList>
            <person name="Komaki H."/>
            <person name="Tamura T."/>
        </authorList>
    </citation>
    <scope>NUCLEOTIDE SEQUENCE</scope>
    <source>
        <strain evidence="1">NBRC 105297</strain>
    </source>
</reference>
<organism evidence="1 2">
    <name type="scientific">Paractinoplanes tereljensis</name>
    <dbReference type="NCBI Taxonomy" id="571912"/>
    <lineage>
        <taxon>Bacteria</taxon>
        <taxon>Bacillati</taxon>
        <taxon>Actinomycetota</taxon>
        <taxon>Actinomycetes</taxon>
        <taxon>Micromonosporales</taxon>
        <taxon>Micromonosporaceae</taxon>
        <taxon>Paractinoplanes</taxon>
    </lineage>
</organism>
<dbReference type="InterPro" id="IPR023393">
    <property type="entry name" value="START-like_dom_sf"/>
</dbReference>
<comment type="caution">
    <text evidence="1">The sequence shown here is derived from an EMBL/GenBank/DDBJ whole genome shotgun (WGS) entry which is preliminary data.</text>
</comment>
<accession>A0A919TVF4</accession>
<evidence type="ECO:0000313" key="1">
    <source>
        <dbReference type="EMBL" id="GIF22295.1"/>
    </source>
</evidence>
<protein>
    <recommendedName>
        <fullName evidence="3">Polyketide cyclase</fullName>
    </recommendedName>
</protein>
<dbReference type="Gene3D" id="3.30.530.20">
    <property type="match status" value="1"/>
</dbReference>
<dbReference type="Proteomes" id="UP000623608">
    <property type="component" value="Unassembled WGS sequence"/>
</dbReference>
<proteinExistence type="predicted"/>